<comment type="caution">
    <text evidence="3">The sequence shown here is derived from an EMBL/GenBank/DDBJ whole genome shotgun (WGS) entry which is preliminary data.</text>
</comment>
<accession>A0A565BK02</accession>
<reference evidence="3" key="1">
    <citation type="submission" date="2019-07" db="EMBL/GenBank/DDBJ databases">
        <authorList>
            <person name="Dittberner H."/>
        </authorList>
    </citation>
    <scope>NUCLEOTIDE SEQUENCE [LARGE SCALE GENOMIC DNA]</scope>
</reference>
<dbReference type="Proteomes" id="UP000489600">
    <property type="component" value="Unassembled WGS sequence"/>
</dbReference>
<organism evidence="3 4">
    <name type="scientific">Arabis nemorensis</name>
    <dbReference type="NCBI Taxonomy" id="586526"/>
    <lineage>
        <taxon>Eukaryota</taxon>
        <taxon>Viridiplantae</taxon>
        <taxon>Streptophyta</taxon>
        <taxon>Embryophyta</taxon>
        <taxon>Tracheophyta</taxon>
        <taxon>Spermatophyta</taxon>
        <taxon>Magnoliopsida</taxon>
        <taxon>eudicotyledons</taxon>
        <taxon>Gunneridae</taxon>
        <taxon>Pentapetalae</taxon>
        <taxon>rosids</taxon>
        <taxon>malvids</taxon>
        <taxon>Brassicales</taxon>
        <taxon>Brassicaceae</taxon>
        <taxon>Arabideae</taxon>
        <taxon>Arabis</taxon>
    </lineage>
</organism>
<dbReference type="Pfam" id="PF09331">
    <property type="entry name" value="DUF1985"/>
    <property type="match status" value="1"/>
</dbReference>
<gene>
    <name evidence="3" type="ORF">ANE_LOCUS12404</name>
</gene>
<dbReference type="EMBL" id="CABITT030000004">
    <property type="protein sequence ID" value="VVB01960.1"/>
    <property type="molecule type" value="Genomic_DNA"/>
</dbReference>
<evidence type="ECO:0000256" key="1">
    <source>
        <dbReference type="SAM" id="MobiDB-lite"/>
    </source>
</evidence>
<evidence type="ECO:0000313" key="3">
    <source>
        <dbReference type="EMBL" id="VVB01960.1"/>
    </source>
</evidence>
<dbReference type="OrthoDB" id="1027241at2759"/>
<name>A0A565BK02_9BRAS</name>
<evidence type="ECO:0000313" key="4">
    <source>
        <dbReference type="Proteomes" id="UP000489600"/>
    </source>
</evidence>
<keyword evidence="4" id="KW-1185">Reference proteome</keyword>
<dbReference type="InterPro" id="IPR015410">
    <property type="entry name" value="DUF1985"/>
</dbReference>
<proteinExistence type="predicted"/>
<feature type="region of interest" description="Disordered" evidence="1">
    <location>
        <begin position="213"/>
        <end position="290"/>
    </location>
</feature>
<feature type="region of interest" description="Disordered" evidence="1">
    <location>
        <begin position="322"/>
        <end position="348"/>
    </location>
</feature>
<protein>
    <recommendedName>
        <fullName evidence="2">DUF1985 domain-containing protein</fullName>
    </recommendedName>
</protein>
<evidence type="ECO:0000259" key="2">
    <source>
        <dbReference type="Pfam" id="PF09331"/>
    </source>
</evidence>
<feature type="domain" description="DUF1985" evidence="2">
    <location>
        <begin position="12"/>
        <end position="81"/>
    </location>
</feature>
<dbReference type="AlphaFoldDB" id="A0A565BK02"/>
<feature type="compositionally biased region" description="Basic and acidic residues" evidence="1">
    <location>
        <begin position="274"/>
        <end position="290"/>
    </location>
</feature>
<feature type="compositionally biased region" description="Basic and acidic residues" evidence="1">
    <location>
        <begin position="213"/>
        <end position="232"/>
    </location>
</feature>
<sequence length="411" mass="47366">MKINLGDGPSWNELLEVLDFCRTWSYDKKKMVGLLSVLNVGIYWFARSSRITLMAAKRVLDLEAFERYPWGCVSFRELVKSINIACLEGGSLTLHGCVHAMLVWAYESVTILGEKFRKRREAPIPLLHWASSRARYNLETVLLEEKKSHGKVRVRHLLIKPLVEIYPSWEGKNEDKVVDNMIRDIIGGCLDESVWDVQRPKDKKIQKISELEEKEEKEKNKKKETKTDGKREKKEKKRRNNSEPLSEEKSDKESEDVDMSIPLTEIVKKKRREHKESRRGEERVEKKKVEESGEVISLLNSLLSKVDELGKKYEGIDSRMESLENKKGKATELDAHSKVGDEGDGSKNEDLMSWMVEQQATSQADFPINCVVRNMKVGTKVLRNVETAVEKKKAIVEFIDMTKENNEAKKS</sequence>